<dbReference type="EMBL" id="CH476747">
    <property type="protein sequence ID" value="EIE90818.1"/>
    <property type="molecule type" value="Genomic_DNA"/>
</dbReference>
<dbReference type="GeneID" id="93622494"/>
<reference evidence="3 4" key="1">
    <citation type="journal article" date="2009" name="PLoS Genet.">
        <title>Genomic analysis of the basal lineage fungus Rhizopus oryzae reveals a whole-genome duplication.</title>
        <authorList>
            <person name="Ma L.-J."/>
            <person name="Ibrahim A.S."/>
            <person name="Skory C."/>
            <person name="Grabherr M.G."/>
            <person name="Burger G."/>
            <person name="Butler M."/>
            <person name="Elias M."/>
            <person name="Idnurm A."/>
            <person name="Lang B.F."/>
            <person name="Sone T."/>
            <person name="Abe A."/>
            <person name="Calvo S.E."/>
            <person name="Corrochano L.M."/>
            <person name="Engels R."/>
            <person name="Fu J."/>
            <person name="Hansberg W."/>
            <person name="Kim J.-M."/>
            <person name="Kodira C.D."/>
            <person name="Koehrsen M.J."/>
            <person name="Liu B."/>
            <person name="Miranda-Saavedra D."/>
            <person name="O'Leary S."/>
            <person name="Ortiz-Castellanos L."/>
            <person name="Poulter R."/>
            <person name="Rodriguez-Romero J."/>
            <person name="Ruiz-Herrera J."/>
            <person name="Shen Y.-Q."/>
            <person name="Zeng Q."/>
            <person name="Galagan J."/>
            <person name="Birren B.W."/>
            <person name="Cuomo C.A."/>
            <person name="Wickes B.L."/>
        </authorList>
    </citation>
    <scope>NUCLEOTIDE SEQUENCE [LARGE SCALE GENOMIC DNA]</scope>
    <source>
        <strain evidence="4">RA 99-880 / ATCC MYA-4621 / FGSC 9543 / NRRL 43880</strain>
    </source>
</reference>
<dbReference type="Pfam" id="PF00004">
    <property type="entry name" value="AAA"/>
    <property type="match status" value="1"/>
</dbReference>
<dbReference type="eggNOG" id="KOG1968">
    <property type="taxonomic scope" value="Eukaryota"/>
</dbReference>
<dbReference type="SUPFAM" id="SSF52540">
    <property type="entry name" value="P-loop containing nucleoside triphosphate hydrolases"/>
    <property type="match status" value="1"/>
</dbReference>
<dbReference type="OMA" id="NAFIDTW"/>
<dbReference type="OrthoDB" id="10064318at2759"/>
<evidence type="ECO:0000313" key="3">
    <source>
        <dbReference type="EMBL" id="EIE90818.1"/>
    </source>
</evidence>
<dbReference type="PANTHER" id="PTHR23389">
    <property type="entry name" value="CHROMOSOME TRANSMISSION FIDELITY FACTOR 18"/>
    <property type="match status" value="1"/>
</dbReference>
<dbReference type="STRING" id="246409.I1CQT8"/>
<evidence type="ECO:0000256" key="1">
    <source>
        <dbReference type="SAM" id="MobiDB-lite"/>
    </source>
</evidence>
<feature type="region of interest" description="Disordered" evidence="1">
    <location>
        <begin position="462"/>
        <end position="492"/>
    </location>
</feature>
<dbReference type="InterPro" id="IPR003959">
    <property type="entry name" value="ATPase_AAA_core"/>
</dbReference>
<dbReference type="GO" id="GO:0016887">
    <property type="term" value="F:ATP hydrolysis activity"/>
    <property type="evidence" value="ECO:0007669"/>
    <property type="project" value="InterPro"/>
</dbReference>
<feature type="region of interest" description="Disordered" evidence="1">
    <location>
        <begin position="1"/>
        <end position="128"/>
    </location>
</feature>
<dbReference type="GO" id="GO:0005524">
    <property type="term" value="F:ATP binding"/>
    <property type="evidence" value="ECO:0007669"/>
    <property type="project" value="InterPro"/>
</dbReference>
<evidence type="ECO:0000259" key="2">
    <source>
        <dbReference type="SMART" id="SM00382"/>
    </source>
</evidence>
<evidence type="ECO:0000313" key="4">
    <source>
        <dbReference type="Proteomes" id="UP000009138"/>
    </source>
</evidence>
<dbReference type="AlphaFoldDB" id="I1CQT8"/>
<accession>I1CQT8</accession>
<dbReference type="VEuPathDB" id="FungiDB:RO3G_15529"/>
<gene>
    <name evidence="3" type="ORF">RO3G_15529</name>
</gene>
<dbReference type="InterPro" id="IPR003593">
    <property type="entry name" value="AAA+_ATPase"/>
</dbReference>
<dbReference type="Gene3D" id="3.40.50.300">
    <property type="entry name" value="P-loop containing nucleotide triphosphate hydrolases"/>
    <property type="match status" value="1"/>
</dbReference>
<proteinExistence type="predicted"/>
<feature type="domain" description="AAA+ ATPase" evidence="2">
    <location>
        <begin position="394"/>
        <end position="583"/>
    </location>
</feature>
<dbReference type="SMART" id="SM00382">
    <property type="entry name" value="AAA"/>
    <property type="match status" value="1"/>
</dbReference>
<dbReference type="PANTHER" id="PTHR23389:SF21">
    <property type="entry name" value="ATPASE FAMILY AAA DOMAIN-CONTAINING PROTEIN 5"/>
    <property type="match status" value="1"/>
</dbReference>
<keyword evidence="4" id="KW-1185">Reference proteome</keyword>
<dbReference type="Proteomes" id="UP000009138">
    <property type="component" value="Unassembled WGS sequence"/>
</dbReference>
<dbReference type="InterPro" id="IPR027417">
    <property type="entry name" value="P-loop_NTPase"/>
</dbReference>
<feature type="compositionally biased region" description="Polar residues" evidence="1">
    <location>
        <begin position="479"/>
        <end position="489"/>
    </location>
</feature>
<dbReference type="RefSeq" id="XP_067526214.1">
    <property type="nucleotide sequence ID" value="XM_067670113.1"/>
</dbReference>
<feature type="compositionally biased region" description="Low complexity" evidence="1">
    <location>
        <begin position="51"/>
        <end position="86"/>
    </location>
</feature>
<dbReference type="InParanoid" id="I1CQT8"/>
<dbReference type="GO" id="GO:0005634">
    <property type="term" value="C:nucleus"/>
    <property type="evidence" value="ECO:0007669"/>
    <property type="project" value="TreeGrafter"/>
</dbReference>
<organism evidence="3 4">
    <name type="scientific">Rhizopus delemar (strain RA 99-880 / ATCC MYA-4621 / FGSC 9543 / NRRL 43880)</name>
    <name type="common">Mucormycosis agent</name>
    <name type="synonym">Rhizopus arrhizus var. delemar</name>
    <dbReference type="NCBI Taxonomy" id="246409"/>
    <lineage>
        <taxon>Eukaryota</taxon>
        <taxon>Fungi</taxon>
        <taxon>Fungi incertae sedis</taxon>
        <taxon>Mucoromycota</taxon>
        <taxon>Mucoromycotina</taxon>
        <taxon>Mucoromycetes</taxon>
        <taxon>Mucorales</taxon>
        <taxon>Mucorineae</taxon>
        <taxon>Rhizopodaceae</taxon>
        <taxon>Rhizopus</taxon>
    </lineage>
</organism>
<sequence length="711" mass="82311">MSHSDKSVHPFFKPRRPVKPISQEPSKRTKQSTLPYAKIPKQVNQEEILIQQPTPHQDIDQQQQDNDQQLNDPQQSTNQQEQQETNITELRTIIPQPGLIGPSEPSHKHKKSSKPFVFTKQPPTTYPKLLSEEPLKAESSTAILREFVPSLPTEKTEFNFYGRIKKPACQKEQYDHEFSRLDRSIYKQGHFPIRRMCSQVPLTPLYRTENANHIQHIVHQHHPWLDFNRLPSVTHRMPKRTDKKKKIQGEKAVKEWLDGQFPDWHTFPSCVRLLRRIMGPQPKDENRQSWIEKYRPRTVDGLLGPKHNHVYLKNWLHQMKIKPTAAPCEKEESKKKNTSLDFMEEENEESAFDRLMSKRAKRVEDDDDDFMISPAAARKKAIKQQQEEEEKGVRSNVVLIVGDYGVGKTALVYTAAEQEGYEVFEVNAGSKRSGKDIVSALGEMTKSHLVTFHNKLEIKKTMEEDENNKKKKKRKLNPFLSSKGMNHTIPQEKKTNGGLLLSHFVRKKQPTTTATEQQQGPKQSLILLEEVDLLFEEDKGFWTSVIELSQNSKRPIIMTCNDPDQVPFESLYLQTVLDIQPPTMDELLPYLCLVCYAEGYQVDPADLIGLISLIGCDIRQLLHLLELYRGVPHPFQTYLGNCNPPYDVFSKTAVDSDRLTRCYQSAIRHEEDSEMKDQDSLENILDNLENEAFMDAWLEPKDHRLLVNSPY</sequence>
<protein>
    <recommendedName>
        <fullName evidence="2">AAA+ ATPase domain-containing protein</fullName>
    </recommendedName>
</protein>
<dbReference type="GO" id="GO:0003677">
    <property type="term" value="F:DNA binding"/>
    <property type="evidence" value="ECO:0007669"/>
    <property type="project" value="TreeGrafter"/>
</dbReference>
<name>I1CQT8_RHIO9</name>